<evidence type="ECO:0000256" key="7">
    <source>
        <dbReference type="SAM" id="MobiDB-lite"/>
    </source>
</evidence>
<dbReference type="InterPro" id="IPR055380">
    <property type="entry name" value="BBS2_hp_dom"/>
</dbReference>
<evidence type="ECO:0000313" key="14">
    <source>
        <dbReference type="Proteomes" id="UP001620626"/>
    </source>
</evidence>
<dbReference type="Pfam" id="PF14783">
    <property type="entry name" value="BBS2_Mid"/>
    <property type="match status" value="1"/>
</dbReference>
<dbReference type="PANTHER" id="PTHR32465:SF0">
    <property type="entry name" value="BARDET-BIEDL SYNDROME 2 PROTEIN"/>
    <property type="match status" value="1"/>
</dbReference>
<dbReference type="PANTHER" id="PTHR32465">
    <property type="entry name" value="BARDET-BIEDL SYNDROME 2 PROTEIN"/>
    <property type="match status" value="1"/>
</dbReference>
<dbReference type="Pfam" id="PF14781">
    <property type="entry name" value="BBS2_N"/>
    <property type="match status" value="1"/>
</dbReference>
<gene>
    <name evidence="13" type="ORF">niasHT_010638</name>
</gene>
<name>A0ABD2LEK2_9BILA</name>
<evidence type="ECO:0000259" key="10">
    <source>
        <dbReference type="Pfam" id="PF14783"/>
    </source>
</evidence>
<evidence type="ECO:0000256" key="5">
    <source>
        <dbReference type="ARBA" id="ARBA00023212"/>
    </source>
</evidence>
<feature type="compositionally biased region" description="Polar residues" evidence="7">
    <location>
        <begin position="421"/>
        <end position="432"/>
    </location>
</feature>
<dbReference type="InterPro" id="IPR036322">
    <property type="entry name" value="WD40_repeat_dom_sf"/>
</dbReference>
<feature type="region of interest" description="Disordered" evidence="7">
    <location>
        <begin position="399"/>
        <end position="436"/>
    </location>
</feature>
<dbReference type="InterPro" id="IPR029333">
    <property type="entry name" value="BBS2_GAE_dom"/>
</dbReference>
<evidence type="ECO:0000256" key="2">
    <source>
        <dbReference type="ARBA" id="ARBA00004245"/>
    </source>
</evidence>
<comment type="subcellular location">
    <subcellularLocation>
        <location evidence="1">Cell projection</location>
        <location evidence="1">Cilium</location>
    </subcellularLocation>
    <subcellularLocation>
        <location evidence="2">Cytoplasm</location>
        <location evidence="2">Cytoskeleton</location>
    </subcellularLocation>
</comment>
<comment type="caution">
    <text evidence="13">The sequence shown here is derived from an EMBL/GenBank/DDBJ whole genome shotgun (WGS) entry which is preliminary data.</text>
</comment>
<dbReference type="InterPro" id="IPR029429">
    <property type="entry name" value="BBS2_Mid"/>
</dbReference>
<keyword evidence="14" id="KW-1185">Reference proteome</keyword>
<evidence type="ECO:0000259" key="8">
    <source>
        <dbReference type="Pfam" id="PF14781"/>
    </source>
</evidence>
<dbReference type="Pfam" id="PF14782">
    <property type="entry name" value="BBS2_GAE"/>
    <property type="match status" value="1"/>
</dbReference>
<dbReference type="InterPro" id="IPR055379">
    <property type="entry name" value="BBS2_pf_dom"/>
</dbReference>
<evidence type="ECO:0000259" key="9">
    <source>
        <dbReference type="Pfam" id="PF14782"/>
    </source>
</evidence>
<keyword evidence="6" id="KW-0966">Cell projection</keyword>
<dbReference type="AlphaFoldDB" id="A0ABD2LEK2"/>
<feature type="domain" description="BBS2 platform" evidence="11">
    <location>
        <begin position="535"/>
        <end position="654"/>
    </location>
</feature>
<evidence type="ECO:0008006" key="15">
    <source>
        <dbReference type="Google" id="ProtNLM"/>
    </source>
</evidence>
<proteinExistence type="predicted"/>
<reference evidence="13 14" key="1">
    <citation type="submission" date="2024-10" db="EMBL/GenBank/DDBJ databases">
        <authorList>
            <person name="Kim D."/>
        </authorList>
    </citation>
    <scope>NUCLEOTIDE SEQUENCE [LARGE SCALE GENOMIC DNA]</scope>
    <source>
        <strain evidence="13">BH-2024</strain>
    </source>
</reference>
<evidence type="ECO:0000313" key="13">
    <source>
        <dbReference type="EMBL" id="KAL3113609.1"/>
    </source>
</evidence>
<keyword evidence="5" id="KW-0206">Cytoskeleton</keyword>
<dbReference type="GO" id="GO:0005929">
    <property type="term" value="C:cilium"/>
    <property type="evidence" value="ECO:0007669"/>
    <property type="project" value="UniProtKB-SubCell"/>
</dbReference>
<feature type="domain" description="BBS2 GAE" evidence="9">
    <location>
        <begin position="440"/>
        <end position="523"/>
    </location>
</feature>
<evidence type="ECO:0000259" key="12">
    <source>
        <dbReference type="Pfam" id="PF23353"/>
    </source>
</evidence>
<keyword evidence="4" id="KW-0969">Cilium</keyword>
<dbReference type="InterPro" id="IPR029430">
    <property type="entry name" value="BBS2_N"/>
</dbReference>
<dbReference type="Pfam" id="PF23350">
    <property type="entry name" value="BBS2_pf"/>
    <property type="match status" value="1"/>
</dbReference>
<feature type="domain" description="BBS2 hairpin" evidence="12">
    <location>
        <begin position="666"/>
        <end position="763"/>
    </location>
</feature>
<dbReference type="InterPro" id="IPR016616">
    <property type="entry name" value="Bardet-Biedl_syndrome_2_prot"/>
</dbReference>
<dbReference type="EMBL" id="JBICBT010000440">
    <property type="protein sequence ID" value="KAL3113609.1"/>
    <property type="molecule type" value="Genomic_DNA"/>
</dbReference>
<dbReference type="Proteomes" id="UP001620626">
    <property type="component" value="Unassembled WGS sequence"/>
</dbReference>
<protein>
    <recommendedName>
        <fullName evidence="15">Bardet-Biedl syndrome 2 protein homolog</fullName>
    </recommendedName>
</protein>
<evidence type="ECO:0000256" key="4">
    <source>
        <dbReference type="ARBA" id="ARBA00023069"/>
    </source>
</evidence>
<accession>A0ABD2LEK2</accession>
<keyword evidence="3" id="KW-0963">Cytoplasm</keyword>
<sequence length="797" mass="87494">MSAIAGQQQPQQLRAAFSFGFAHRLVRRYGAAAGIFDASGREQLVVGTETGKICLQGLESVFNVNEPITCLAIYPRMQTDADHYDVALIGTTGSLLALDVYNNRTLFHRQMPEGVNCLRVGHADAHRDSYVIVCGCGTTIWVIKNLTFFKLLIKFEFMGFRLDGTDVFWTALGYEVNVIELCDMDGDGQNELIVGTNGTDIKVLKNASFFAEFDEGDPTLALCAMGPARFVFGLLSGVVGVYANGERVWRVKTKSPIVALLQFPNSTRIACVWQNAKEQVDGGQLSAAFLADLAGSGPLDSGEPQTQLTLVFCNGQVQAFEFLNEAVPEEGQLLREISQRKHALLEELKTYERRGSTASVDAAQVVGGVAAERSMIPPGTMLSCTLDLLSGAEKLQQPQQQTSAVTLSAPATDDPVMGRASANSSPQPQRSARSGAPAASETLCVRLALNNEVPIRAVLLFAEGIFASECYAIHPNGKEGADMVVQFNPAKNVLAELFIKVFAGFSMERHLRVFEVNQLLPRFVTFVQMDPAFGETPEAFVAFRLHCRVDQLRSWMAENFLFIDEEKLGDEEKGDGESANKTMTIMTTAEQNNNGTNSSTGSSSSGRKFRLKFVCTRNQQQLILEGDSAGGNVELRHNDIQNTADILQSLCAFLGVRELSSRAHFPQILGAVQNVVENMDSRYEVNERLASDFAERLNVVRECVIRAEDALAIRNFAESRRLYTRVAMLNRELIAQQTVWMGAKKELLDSVKFLNISIEQFARLRVGSPSASLIKECRKAIAGDKLDVLPKLLEFGM</sequence>
<dbReference type="GO" id="GO:0005856">
    <property type="term" value="C:cytoskeleton"/>
    <property type="evidence" value="ECO:0007669"/>
    <property type="project" value="UniProtKB-SubCell"/>
</dbReference>
<evidence type="ECO:0000256" key="6">
    <source>
        <dbReference type="ARBA" id="ARBA00023273"/>
    </source>
</evidence>
<feature type="domain" description="Ciliary BBSome complex subunit 2 N-terminal" evidence="8">
    <location>
        <begin position="61"/>
        <end position="121"/>
    </location>
</feature>
<dbReference type="SUPFAM" id="SSF50978">
    <property type="entry name" value="WD40 repeat-like"/>
    <property type="match status" value="1"/>
</dbReference>
<organism evidence="13 14">
    <name type="scientific">Heterodera trifolii</name>
    <dbReference type="NCBI Taxonomy" id="157864"/>
    <lineage>
        <taxon>Eukaryota</taxon>
        <taxon>Metazoa</taxon>
        <taxon>Ecdysozoa</taxon>
        <taxon>Nematoda</taxon>
        <taxon>Chromadorea</taxon>
        <taxon>Rhabditida</taxon>
        <taxon>Tylenchina</taxon>
        <taxon>Tylenchomorpha</taxon>
        <taxon>Tylenchoidea</taxon>
        <taxon>Heteroderidae</taxon>
        <taxon>Heteroderinae</taxon>
        <taxon>Heterodera</taxon>
    </lineage>
</organism>
<evidence type="ECO:0000256" key="1">
    <source>
        <dbReference type="ARBA" id="ARBA00004138"/>
    </source>
</evidence>
<feature type="domain" description="Ciliary BBSome complex subunit 2 middle region" evidence="10">
    <location>
        <begin position="180"/>
        <end position="274"/>
    </location>
</feature>
<evidence type="ECO:0000256" key="3">
    <source>
        <dbReference type="ARBA" id="ARBA00022490"/>
    </source>
</evidence>
<dbReference type="Pfam" id="PF23353">
    <property type="entry name" value="BBS2_hp"/>
    <property type="match status" value="1"/>
</dbReference>
<evidence type="ECO:0000259" key="11">
    <source>
        <dbReference type="Pfam" id="PF23350"/>
    </source>
</evidence>